<dbReference type="Gene3D" id="3.40.50.720">
    <property type="entry name" value="NAD(P)-binding Rossmann-like Domain"/>
    <property type="match status" value="1"/>
</dbReference>
<accession>A0ABV6C7I4</accession>
<organism evidence="4 5">
    <name type="scientific">Thorsellia kenyensis</name>
    <dbReference type="NCBI Taxonomy" id="1549888"/>
    <lineage>
        <taxon>Bacteria</taxon>
        <taxon>Pseudomonadati</taxon>
        <taxon>Pseudomonadota</taxon>
        <taxon>Gammaproteobacteria</taxon>
        <taxon>Enterobacterales</taxon>
        <taxon>Thorselliaceae</taxon>
        <taxon>Thorsellia</taxon>
    </lineage>
</organism>
<dbReference type="PRINTS" id="PR00081">
    <property type="entry name" value="GDHRDH"/>
</dbReference>
<evidence type="ECO:0000313" key="5">
    <source>
        <dbReference type="Proteomes" id="UP001589758"/>
    </source>
</evidence>
<dbReference type="PROSITE" id="PS00061">
    <property type="entry name" value="ADH_SHORT"/>
    <property type="match status" value="1"/>
</dbReference>
<dbReference type="InterPro" id="IPR020904">
    <property type="entry name" value="Sc_DH/Rdtase_CS"/>
</dbReference>
<comment type="caution">
    <text evidence="4">The sequence shown here is derived from an EMBL/GenBank/DDBJ whole genome shotgun (WGS) entry which is preliminary data.</text>
</comment>
<keyword evidence="5" id="KW-1185">Reference proteome</keyword>
<reference evidence="4 5" key="1">
    <citation type="submission" date="2024-09" db="EMBL/GenBank/DDBJ databases">
        <authorList>
            <person name="Sun Q."/>
            <person name="Mori K."/>
        </authorList>
    </citation>
    <scope>NUCLEOTIDE SEQUENCE [LARGE SCALE GENOMIC DNA]</scope>
    <source>
        <strain evidence="4 5">CCM 8545</strain>
    </source>
</reference>
<dbReference type="PANTHER" id="PTHR42901">
    <property type="entry name" value="ALCOHOL DEHYDROGENASE"/>
    <property type="match status" value="1"/>
</dbReference>
<gene>
    <name evidence="4" type="ORF">ACFFIT_02155</name>
</gene>
<evidence type="ECO:0000256" key="1">
    <source>
        <dbReference type="ARBA" id="ARBA00006484"/>
    </source>
</evidence>
<evidence type="ECO:0000256" key="2">
    <source>
        <dbReference type="ARBA" id="ARBA00023002"/>
    </source>
</evidence>
<proteinExistence type="inferred from homology"/>
<dbReference type="RefSeq" id="WP_385875956.1">
    <property type="nucleotide sequence ID" value="NZ_JBHLXE010000024.1"/>
</dbReference>
<dbReference type="Proteomes" id="UP001589758">
    <property type="component" value="Unassembled WGS sequence"/>
</dbReference>
<dbReference type="EMBL" id="JBHLXE010000024">
    <property type="protein sequence ID" value="MFC0178905.1"/>
    <property type="molecule type" value="Genomic_DNA"/>
</dbReference>
<evidence type="ECO:0000256" key="3">
    <source>
        <dbReference type="RuleBase" id="RU000363"/>
    </source>
</evidence>
<dbReference type="InterPro" id="IPR036291">
    <property type="entry name" value="NAD(P)-bd_dom_sf"/>
</dbReference>
<dbReference type="PRINTS" id="PR00080">
    <property type="entry name" value="SDRFAMILY"/>
</dbReference>
<comment type="similarity">
    <text evidence="1 3">Belongs to the short-chain dehydrogenases/reductases (SDR) family.</text>
</comment>
<evidence type="ECO:0000313" key="4">
    <source>
        <dbReference type="EMBL" id="MFC0178905.1"/>
    </source>
</evidence>
<dbReference type="Pfam" id="PF00106">
    <property type="entry name" value="adh_short"/>
    <property type="match status" value="1"/>
</dbReference>
<dbReference type="InterPro" id="IPR002347">
    <property type="entry name" value="SDR_fam"/>
</dbReference>
<name>A0ABV6C7I4_9GAMM</name>
<dbReference type="PANTHER" id="PTHR42901:SF1">
    <property type="entry name" value="ALCOHOL DEHYDROGENASE"/>
    <property type="match status" value="1"/>
</dbReference>
<dbReference type="SUPFAM" id="SSF51735">
    <property type="entry name" value="NAD(P)-binding Rossmann-fold domains"/>
    <property type="match status" value="1"/>
</dbReference>
<sequence>MKIFITGTSSGFGKAIATKFVKEGHLVVGTARRSNKLLELKNDLGDNFHPITLDVTDSIKTKEVIERCLIEFGFFDIVINNAGLSLGTEKAQDAILEEWHTAIDTNIKGVVNVTHAFLPSLISNKNGLIINMGSTAALYPYAGGNVYGGTKAFLKQFSMNLRVDLHGTGVRVTDIEPGLVGGTEFSIIRMKGDENKAKALYEKTNPLMPDDISETVYWIATLPKHVNINAIEMMPVSQSPAGLQVYSDPNQRK</sequence>
<protein>
    <submittedName>
        <fullName evidence="4">SDR family NAD(P)-dependent oxidoreductase</fullName>
    </submittedName>
</protein>
<keyword evidence="2" id="KW-0560">Oxidoreductase</keyword>